<dbReference type="PRINTS" id="PR00778">
    <property type="entry name" value="HTHARSR"/>
</dbReference>
<organism evidence="6 7">
    <name type="scientific">Nocardia flavorosea</name>
    <dbReference type="NCBI Taxonomy" id="53429"/>
    <lineage>
        <taxon>Bacteria</taxon>
        <taxon>Bacillati</taxon>
        <taxon>Actinomycetota</taxon>
        <taxon>Actinomycetes</taxon>
        <taxon>Mycobacteriales</taxon>
        <taxon>Nocardiaceae</taxon>
        <taxon>Nocardia</taxon>
    </lineage>
</organism>
<dbReference type="Proteomes" id="UP000570678">
    <property type="component" value="Unassembled WGS sequence"/>
</dbReference>
<evidence type="ECO:0000256" key="4">
    <source>
        <dbReference type="SAM" id="MobiDB-lite"/>
    </source>
</evidence>
<keyword evidence="2" id="KW-0238">DNA-binding</keyword>
<feature type="region of interest" description="Disordered" evidence="4">
    <location>
        <begin position="104"/>
        <end position="130"/>
    </location>
</feature>
<accession>A0A846YP36</accession>
<dbReference type="InterPro" id="IPR036390">
    <property type="entry name" value="WH_DNA-bd_sf"/>
</dbReference>
<dbReference type="NCBIfam" id="NF033788">
    <property type="entry name" value="HTH_metalloreg"/>
    <property type="match status" value="1"/>
</dbReference>
<evidence type="ECO:0000259" key="5">
    <source>
        <dbReference type="PROSITE" id="PS50987"/>
    </source>
</evidence>
<dbReference type="GO" id="GO:0003700">
    <property type="term" value="F:DNA-binding transcription factor activity"/>
    <property type="evidence" value="ECO:0007669"/>
    <property type="project" value="InterPro"/>
</dbReference>
<sequence length="130" mass="14764">MDNAAAAIADPIRREILTMLCGTRLTAGAIAAQFPISRPAISRHLRVLRDSGLVHDDLVGRQRYYALDAAPLRELRSWIDTLDRPTGWEHRLDALTTEVYRTRREHRAEQEKPGRQIAEPDIPENKENSA</sequence>
<dbReference type="InterPro" id="IPR051081">
    <property type="entry name" value="HTH_MetalResp_TranReg"/>
</dbReference>
<evidence type="ECO:0000313" key="6">
    <source>
        <dbReference type="EMBL" id="NKY60885.1"/>
    </source>
</evidence>
<dbReference type="InterPro" id="IPR036388">
    <property type="entry name" value="WH-like_DNA-bd_sf"/>
</dbReference>
<dbReference type="EMBL" id="JAAXOT010000030">
    <property type="protein sequence ID" value="NKY60885.1"/>
    <property type="molecule type" value="Genomic_DNA"/>
</dbReference>
<dbReference type="Pfam" id="PF01022">
    <property type="entry name" value="HTH_5"/>
    <property type="match status" value="1"/>
</dbReference>
<gene>
    <name evidence="6" type="ORF">HGA15_33075</name>
</gene>
<dbReference type="RefSeq" id="WP_084492589.1">
    <property type="nucleotide sequence ID" value="NZ_JAAXOT010000030.1"/>
</dbReference>
<evidence type="ECO:0000256" key="1">
    <source>
        <dbReference type="ARBA" id="ARBA00023015"/>
    </source>
</evidence>
<dbReference type="InterPro" id="IPR011991">
    <property type="entry name" value="ArsR-like_HTH"/>
</dbReference>
<dbReference type="GO" id="GO:0003677">
    <property type="term" value="F:DNA binding"/>
    <property type="evidence" value="ECO:0007669"/>
    <property type="project" value="UniProtKB-KW"/>
</dbReference>
<evidence type="ECO:0000256" key="3">
    <source>
        <dbReference type="ARBA" id="ARBA00023163"/>
    </source>
</evidence>
<feature type="compositionally biased region" description="Basic and acidic residues" evidence="4">
    <location>
        <begin position="104"/>
        <end position="114"/>
    </location>
</feature>
<dbReference type="PROSITE" id="PS50987">
    <property type="entry name" value="HTH_ARSR_2"/>
    <property type="match status" value="1"/>
</dbReference>
<dbReference type="CDD" id="cd00090">
    <property type="entry name" value="HTH_ARSR"/>
    <property type="match status" value="1"/>
</dbReference>
<protein>
    <submittedName>
        <fullName evidence="6">Winged helix-turn-helix transcriptional regulator</fullName>
    </submittedName>
</protein>
<dbReference type="Gene3D" id="1.10.10.10">
    <property type="entry name" value="Winged helix-like DNA-binding domain superfamily/Winged helix DNA-binding domain"/>
    <property type="match status" value="1"/>
</dbReference>
<name>A0A846YP36_9NOCA</name>
<comment type="caution">
    <text evidence="6">The sequence shown here is derived from an EMBL/GenBank/DDBJ whole genome shotgun (WGS) entry which is preliminary data.</text>
</comment>
<evidence type="ECO:0000256" key="2">
    <source>
        <dbReference type="ARBA" id="ARBA00023125"/>
    </source>
</evidence>
<dbReference type="PANTHER" id="PTHR33154:SF33">
    <property type="entry name" value="TRANSCRIPTIONAL REPRESSOR SDPR"/>
    <property type="match status" value="1"/>
</dbReference>
<dbReference type="AlphaFoldDB" id="A0A846YP36"/>
<dbReference type="InterPro" id="IPR001845">
    <property type="entry name" value="HTH_ArsR_DNA-bd_dom"/>
</dbReference>
<evidence type="ECO:0000313" key="7">
    <source>
        <dbReference type="Proteomes" id="UP000570678"/>
    </source>
</evidence>
<feature type="domain" description="HTH arsR-type" evidence="5">
    <location>
        <begin position="1"/>
        <end position="87"/>
    </location>
</feature>
<reference evidence="6 7" key="1">
    <citation type="submission" date="2020-04" db="EMBL/GenBank/DDBJ databases">
        <title>MicrobeNet Type strains.</title>
        <authorList>
            <person name="Nicholson A.C."/>
        </authorList>
    </citation>
    <scope>NUCLEOTIDE SEQUENCE [LARGE SCALE GENOMIC DNA]</scope>
    <source>
        <strain evidence="6 7">JCM 3332</strain>
    </source>
</reference>
<keyword evidence="7" id="KW-1185">Reference proteome</keyword>
<dbReference type="SMART" id="SM00418">
    <property type="entry name" value="HTH_ARSR"/>
    <property type="match status" value="1"/>
</dbReference>
<keyword evidence="1" id="KW-0805">Transcription regulation</keyword>
<dbReference type="PANTHER" id="PTHR33154">
    <property type="entry name" value="TRANSCRIPTIONAL REGULATOR, ARSR FAMILY"/>
    <property type="match status" value="1"/>
</dbReference>
<proteinExistence type="predicted"/>
<keyword evidence="3" id="KW-0804">Transcription</keyword>
<dbReference type="SUPFAM" id="SSF46785">
    <property type="entry name" value="Winged helix' DNA-binding domain"/>
    <property type="match status" value="1"/>
</dbReference>